<protein>
    <submittedName>
        <fullName evidence="1">Uncharacterized protein</fullName>
    </submittedName>
</protein>
<accession>A0A6J8AVT6</accession>
<evidence type="ECO:0000313" key="1">
    <source>
        <dbReference type="EMBL" id="CAC5374883.1"/>
    </source>
</evidence>
<proteinExistence type="predicted"/>
<dbReference type="AlphaFoldDB" id="A0A6J8AVT6"/>
<reference evidence="1 2" key="1">
    <citation type="submission" date="2020-06" db="EMBL/GenBank/DDBJ databases">
        <authorList>
            <person name="Li R."/>
            <person name="Bekaert M."/>
        </authorList>
    </citation>
    <scope>NUCLEOTIDE SEQUENCE [LARGE SCALE GENOMIC DNA]</scope>
    <source>
        <strain evidence="2">wild</strain>
    </source>
</reference>
<dbReference type="OrthoDB" id="6083145at2759"/>
<dbReference type="Proteomes" id="UP000507470">
    <property type="component" value="Unassembled WGS sequence"/>
</dbReference>
<dbReference type="EMBL" id="CACVKT020002094">
    <property type="protein sequence ID" value="CAC5374883.1"/>
    <property type="molecule type" value="Genomic_DNA"/>
</dbReference>
<keyword evidence="2" id="KW-1185">Reference proteome</keyword>
<sequence>MATQNEQSGTSYKSTATQRHNVVLGDDNVQNKFPFGWISSYNQRALCARILIPGEEKKHNISIPKILRVKFITCDEKSNEGPGYPWLGPATPPMTIDHFNRFLSLNIETFDHSNIESDDWNGILKLIEISNYHYECFGKLDRWTTTPTLSEEKLEEEIIKASVEQGRYVASFGAALKGDMKNELGKLWMTHLIDNLLHIIDNVKVSEVLCCPPSNSCNPEVELIYGDEDEHITKMQYTATHSSTPVGTFNLMSLHKRISPNPYSEESSVTSEGSCFNVKKGTAVPEFCAALKNFPGVFPLVVELKPARQETQGIFPNVQQMLSKLFFQDVVFGMVISPRSFQMSVILKKEGSLRFASTNSVSLMNPLKDNELDMKNLNLMHTFVYQVLKWSMETQCSLEKEKDD</sequence>
<evidence type="ECO:0000313" key="2">
    <source>
        <dbReference type="Proteomes" id="UP000507470"/>
    </source>
</evidence>
<name>A0A6J8AVT6_MYTCO</name>
<gene>
    <name evidence="1" type="ORF">MCOR_12105</name>
</gene>
<organism evidence="1 2">
    <name type="scientific">Mytilus coruscus</name>
    <name type="common">Sea mussel</name>
    <dbReference type="NCBI Taxonomy" id="42192"/>
    <lineage>
        <taxon>Eukaryota</taxon>
        <taxon>Metazoa</taxon>
        <taxon>Spiralia</taxon>
        <taxon>Lophotrochozoa</taxon>
        <taxon>Mollusca</taxon>
        <taxon>Bivalvia</taxon>
        <taxon>Autobranchia</taxon>
        <taxon>Pteriomorphia</taxon>
        <taxon>Mytilida</taxon>
        <taxon>Mytiloidea</taxon>
        <taxon>Mytilidae</taxon>
        <taxon>Mytilinae</taxon>
        <taxon>Mytilus</taxon>
    </lineage>
</organism>